<evidence type="ECO:0008006" key="3">
    <source>
        <dbReference type="Google" id="ProtNLM"/>
    </source>
</evidence>
<comment type="caution">
    <text evidence="1">The sequence shown here is derived from an EMBL/GenBank/DDBJ whole genome shotgun (WGS) entry which is preliminary data.</text>
</comment>
<organism evidence="1 2">
    <name type="scientific">Araneus ventricosus</name>
    <name type="common">Orbweaver spider</name>
    <name type="synonym">Epeira ventricosa</name>
    <dbReference type="NCBI Taxonomy" id="182803"/>
    <lineage>
        <taxon>Eukaryota</taxon>
        <taxon>Metazoa</taxon>
        <taxon>Ecdysozoa</taxon>
        <taxon>Arthropoda</taxon>
        <taxon>Chelicerata</taxon>
        <taxon>Arachnida</taxon>
        <taxon>Araneae</taxon>
        <taxon>Araneomorphae</taxon>
        <taxon>Entelegynae</taxon>
        <taxon>Araneoidea</taxon>
        <taxon>Araneidae</taxon>
        <taxon>Araneus</taxon>
    </lineage>
</organism>
<dbReference type="GO" id="GO:0003676">
    <property type="term" value="F:nucleic acid binding"/>
    <property type="evidence" value="ECO:0007669"/>
    <property type="project" value="InterPro"/>
</dbReference>
<gene>
    <name evidence="1" type="ORF">AVEN_174526_1</name>
</gene>
<accession>A0A4Y2SP30</accession>
<dbReference type="InterPro" id="IPR036397">
    <property type="entry name" value="RNaseH_sf"/>
</dbReference>
<keyword evidence="2" id="KW-1185">Reference proteome</keyword>
<dbReference type="EMBL" id="BGPR01022888">
    <property type="protein sequence ID" value="GBN89621.1"/>
    <property type="molecule type" value="Genomic_DNA"/>
</dbReference>
<sequence length="83" mass="9434">MGTDAIFMDDNTLPHRTQLVLSYLESVTIPQIAWSARTPDLNPIEHVWDMLGRRVAGHRVPPGTPAKNELQLIYKKSAVERLR</sequence>
<dbReference type="Gene3D" id="3.30.420.10">
    <property type="entry name" value="Ribonuclease H-like superfamily/Ribonuclease H"/>
    <property type="match status" value="1"/>
</dbReference>
<dbReference type="OrthoDB" id="4843387at2759"/>
<dbReference type="AlphaFoldDB" id="A0A4Y2SP30"/>
<proteinExistence type="predicted"/>
<protein>
    <recommendedName>
        <fullName evidence="3">Tc1-like transposase DDE domain-containing protein</fullName>
    </recommendedName>
</protein>
<evidence type="ECO:0000313" key="2">
    <source>
        <dbReference type="Proteomes" id="UP000499080"/>
    </source>
</evidence>
<dbReference type="Proteomes" id="UP000499080">
    <property type="component" value="Unassembled WGS sequence"/>
</dbReference>
<name>A0A4Y2SP30_ARAVE</name>
<evidence type="ECO:0000313" key="1">
    <source>
        <dbReference type="EMBL" id="GBN89621.1"/>
    </source>
</evidence>
<reference evidence="1 2" key="1">
    <citation type="journal article" date="2019" name="Sci. Rep.">
        <title>Orb-weaving spider Araneus ventricosus genome elucidates the spidroin gene catalogue.</title>
        <authorList>
            <person name="Kono N."/>
            <person name="Nakamura H."/>
            <person name="Ohtoshi R."/>
            <person name="Moran D.A.P."/>
            <person name="Shinohara A."/>
            <person name="Yoshida Y."/>
            <person name="Fujiwara M."/>
            <person name="Mori M."/>
            <person name="Tomita M."/>
            <person name="Arakawa K."/>
        </authorList>
    </citation>
    <scope>NUCLEOTIDE SEQUENCE [LARGE SCALE GENOMIC DNA]</scope>
</reference>